<dbReference type="PANTHER" id="PTHR42085">
    <property type="entry name" value="F-BOX DOMAIN-CONTAINING PROTEIN"/>
    <property type="match status" value="1"/>
</dbReference>
<dbReference type="Proteomes" id="UP000813385">
    <property type="component" value="Unassembled WGS sequence"/>
</dbReference>
<evidence type="ECO:0000313" key="2">
    <source>
        <dbReference type="EMBL" id="KAH7367804.1"/>
    </source>
</evidence>
<accession>A0A8K0TIL4</accession>
<feature type="compositionally biased region" description="Basic and acidic residues" evidence="1">
    <location>
        <begin position="264"/>
        <end position="279"/>
    </location>
</feature>
<proteinExistence type="predicted"/>
<dbReference type="OrthoDB" id="5372935at2759"/>
<gene>
    <name evidence="2" type="ORF">B0T11DRAFT_276009</name>
</gene>
<keyword evidence="3" id="KW-1185">Reference proteome</keyword>
<protein>
    <submittedName>
        <fullName evidence="2">Uncharacterized protein</fullName>
    </submittedName>
</protein>
<reference evidence="2" key="1">
    <citation type="journal article" date="2021" name="Nat. Commun.">
        <title>Genetic determinants of endophytism in the Arabidopsis root mycobiome.</title>
        <authorList>
            <person name="Mesny F."/>
            <person name="Miyauchi S."/>
            <person name="Thiergart T."/>
            <person name="Pickel B."/>
            <person name="Atanasova L."/>
            <person name="Karlsson M."/>
            <person name="Huettel B."/>
            <person name="Barry K.W."/>
            <person name="Haridas S."/>
            <person name="Chen C."/>
            <person name="Bauer D."/>
            <person name="Andreopoulos W."/>
            <person name="Pangilinan J."/>
            <person name="LaButti K."/>
            <person name="Riley R."/>
            <person name="Lipzen A."/>
            <person name="Clum A."/>
            <person name="Drula E."/>
            <person name="Henrissat B."/>
            <person name="Kohler A."/>
            <person name="Grigoriev I.V."/>
            <person name="Martin F.M."/>
            <person name="Hacquard S."/>
        </authorList>
    </citation>
    <scope>NUCLEOTIDE SEQUENCE</scope>
    <source>
        <strain evidence="2">MPI-CAGE-AT-0016</strain>
    </source>
</reference>
<sequence length="308" mass="34574">MPQRRGGRSSRALALRPTPISSTPSTIPSTPASGVSGDHTVDSLPMGALSLKPTKPANSGLFRFLDLPSELRIKIYELHFADTPWPVDLDPENHKRLYRKLAIFKTCRQVYAESSHYYYSTRPFRIFPTHPGRFFKTKKPLLARLTASKRSCITSLELRLGPGWNKPPKGWVVSPVLGLSDCVNVSRVTVFVECDPSDGIFKGFRQSDGFYENFCRGLLTDVLGQLPQVHTVYFDAWPSVKKTGGMMRGLLEVTAEHDRLIRWGPERGWTDGPEEEKPRPRFTGFLPEPPATLDGESYNPQQSILVMA</sequence>
<organism evidence="2 3">
    <name type="scientific">Plectosphaerella cucumerina</name>
    <dbReference type="NCBI Taxonomy" id="40658"/>
    <lineage>
        <taxon>Eukaryota</taxon>
        <taxon>Fungi</taxon>
        <taxon>Dikarya</taxon>
        <taxon>Ascomycota</taxon>
        <taxon>Pezizomycotina</taxon>
        <taxon>Sordariomycetes</taxon>
        <taxon>Hypocreomycetidae</taxon>
        <taxon>Glomerellales</taxon>
        <taxon>Plectosphaerellaceae</taxon>
        <taxon>Plectosphaerella</taxon>
    </lineage>
</organism>
<comment type="caution">
    <text evidence="2">The sequence shown here is derived from an EMBL/GenBank/DDBJ whole genome shotgun (WGS) entry which is preliminary data.</text>
</comment>
<dbReference type="PANTHER" id="PTHR42085:SF2">
    <property type="entry name" value="F-BOX DOMAIN-CONTAINING PROTEIN"/>
    <property type="match status" value="1"/>
</dbReference>
<dbReference type="AlphaFoldDB" id="A0A8K0TIL4"/>
<feature type="compositionally biased region" description="Low complexity" evidence="1">
    <location>
        <begin position="17"/>
        <end position="31"/>
    </location>
</feature>
<feature type="region of interest" description="Disordered" evidence="1">
    <location>
        <begin position="1"/>
        <end position="39"/>
    </location>
</feature>
<name>A0A8K0TIL4_9PEZI</name>
<feature type="region of interest" description="Disordered" evidence="1">
    <location>
        <begin position="264"/>
        <end position="299"/>
    </location>
</feature>
<evidence type="ECO:0000313" key="3">
    <source>
        <dbReference type="Proteomes" id="UP000813385"/>
    </source>
</evidence>
<evidence type="ECO:0000256" key="1">
    <source>
        <dbReference type="SAM" id="MobiDB-lite"/>
    </source>
</evidence>
<dbReference type="EMBL" id="JAGPXD010000002">
    <property type="protein sequence ID" value="KAH7367804.1"/>
    <property type="molecule type" value="Genomic_DNA"/>
</dbReference>
<dbReference type="InterPro" id="IPR038883">
    <property type="entry name" value="AN11006-like"/>
</dbReference>